<dbReference type="InterPro" id="IPR026151">
    <property type="entry name" value="Maspardin"/>
</dbReference>
<dbReference type="AlphaFoldDB" id="K0J6M7"/>
<dbReference type="PANTHER" id="PTHR15913:SF0">
    <property type="entry name" value="MASPARDIN"/>
    <property type="match status" value="1"/>
</dbReference>
<dbReference type="InterPro" id="IPR000073">
    <property type="entry name" value="AB_hydrolase_1"/>
</dbReference>
<sequence>MDTRFENPKVAKLYKNVPSELLSRLHQFRTQYPYKRATVDGTEWRYIDTGSDEQVLLALSGATCIAEMSWLSIEHFAQRNRVISPDYPALDTMAGLVDGIAGILDREGISRAHVMGGSYGGFVAQAFVRRHPDRAASLILSHTLLPEREGAEQVAKVVRWMRLLPAPALRAFFRMRLGKLFPEGQHTELALSKALFAEIVNYRMTKAQLISLMRRVVDLGVNYSFTPDDLRDWPGRILLLMADDDPATPEPVREAMAAMYPQAQMRLFSGARHATAILKQDEYFAAIDEFLRV</sequence>
<feature type="domain" description="AB hydrolase-1" evidence="4">
    <location>
        <begin position="70"/>
        <end position="285"/>
    </location>
</feature>
<protein>
    <recommendedName>
        <fullName evidence="2">Maspardin</fullName>
    </recommendedName>
</protein>
<name>K0J6M7_9ZZZZ</name>
<evidence type="ECO:0000259" key="4">
    <source>
        <dbReference type="Pfam" id="PF12697"/>
    </source>
</evidence>
<dbReference type="Pfam" id="PF12697">
    <property type="entry name" value="Abhydrolase_6"/>
    <property type="match status" value="1"/>
</dbReference>
<reference evidence="5" key="1">
    <citation type="submission" date="2012-09" db="EMBL/GenBank/DDBJ databases">
        <authorList>
            <person name="Elsaied H.E."/>
            <person name="Maruyama A."/>
        </authorList>
    </citation>
    <scope>NUCLEOTIDE SEQUENCE</scope>
</reference>
<evidence type="ECO:0000256" key="1">
    <source>
        <dbReference type="ARBA" id="ARBA00004496"/>
    </source>
</evidence>
<evidence type="ECO:0000256" key="3">
    <source>
        <dbReference type="ARBA" id="ARBA00022490"/>
    </source>
</evidence>
<keyword evidence="5" id="KW-0378">Hydrolase</keyword>
<dbReference type="SUPFAM" id="SSF53474">
    <property type="entry name" value="alpha/beta-Hydrolases"/>
    <property type="match status" value="1"/>
</dbReference>
<organism evidence="5">
    <name type="scientific">uncultured microorganism</name>
    <dbReference type="NCBI Taxonomy" id="358574"/>
    <lineage>
        <taxon>unclassified sequences</taxon>
        <taxon>environmental samples</taxon>
    </lineage>
</organism>
<reference evidence="5" key="2">
    <citation type="journal article" date="2014" name="FEMS Microbiol. Ecol.">
        <title>Novel integrons and gene cassettes from a Cascadian submarine gas-hydrate-bearing core.</title>
        <authorList>
            <person name="Elsaied H."/>
            <person name="Stokes H.W."/>
            <person name="Yoshioka H."/>
            <person name="Mitani Y."/>
            <person name="Maruyama A."/>
        </authorList>
    </citation>
    <scope>NUCLEOTIDE SEQUENCE</scope>
</reference>
<evidence type="ECO:0000256" key="2">
    <source>
        <dbReference type="ARBA" id="ARBA00020148"/>
    </source>
</evidence>
<comment type="subcellular location">
    <subcellularLocation>
        <location evidence="1">Cytoplasm</location>
    </subcellularLocation>
</comment>
<dbReference type="InterPro" id="IPR029058">
    <property type="entry name" value="AB_hydrolase_fold"/>
</dbReference>
<dbReference type="EMBL" id="AB750523">
    <property type="protein sequence ID" value="BAM62576.1"/>
    <property type="molecule type" value="Genomic_DNA"/>
</dbReference>
<keyword evidence="3" id="KW-0963">Cytoplasm</keyword>
<accession>K0J6M7</accession>
<dbReference type="GO" id="GO:0016787">
    <property type="term" value="F:hydrolase activity"/>
    <property type="evidence" value="ECO:0007669"/>
    <property type="project" value="UniProtKB-KW"/>
</dbReference>
<proteinExistence type="predicted"/>
<dbReference type="PANTHER" id="PTHR15913">
    <property type="entry name" value="ACID CLUSTER PROTEIN 33"/>
    <property type="match status" value="1"/>
</dbReference>
<evidence type="ECO:0000313" key="5">
    <source>
        <dbReference type="EMBL" id="BAM62576.1"/>
    </source>
</evidence>
<dbReference type="Gene3D" id="3.40.50.1820">
    <property type="entry name" value="alpha/beta hydrolase"/>
    <property type="match status" value="1"/>
</dbReference>